<evidence type="ECO:0000256" key="2">
    <source>
        <dbReference type="ARBA" id="ARBA00006479"/>
    </source>
</evidence>
<keyword evidence="3" id="KW-0859">Xylose metabolism</keyword>
<evidence type="ECO:0000256" key="1">
    <source>
        <dbReference type="ARBA" id="ARBA00002486"/>
    </source>
</evidence>
<evidence type="ECO:0000256" key="3">
    <source>
        <dbReference type="ARBA" id="ARBA00022629"/>
    </source>
</evidence>
<dbReference type="SUPFAM" id="SSF53067">
    <property type="entry name" value="Actin-like ATPase domain"/>
    <property type="match status" value="1"/>
</dbReference>
<dbReference type="EMBL" id="CZBA01000002">
    <property type="protein sequence ID" value="CUP15257.1"/>
    <property type="molecule type" value="Genomic_DNA"/>
</dbReference>
<reference evidence="9 10" key="2">
    <citation type="submission" date="2018-08" db="EMBL/GenBank/DDBJ databases">
        <title>A genome reference for cultivated species of the human gut microbiota.</title>
        <authorList>
            <person name="Zou Y."/>
            <person name="Xue W."/>
            <person name="Luo G."/>
        </authorList>
    </citation>
    <scope>NUCLEOTIDE SEQUENCE [LARGE SCALE GENOMIC DNA]</scope>
    <source>
        <strain evidence="5 11">AF21-24</strain>
        <strain evidence="7 10">AM18-2AC</strain>
        <strain evidence="6 9">AM27-32LB</strain>
    </source>
</reference>
<keyword evidence="3" id="KW-0119">Carbohydrate metabolism</keyword>
<dbReference type="SUPFAM" id="SSF46785">
    <property type="entry name" value="Winged helix' DNA-binding domain"/>
    <property type="match status" value="1"/>
</dbReference>
<dbReference type="Gene3D" id="1.10.10.10">
    <property type="entry name" value="Winged helix-like DNA-binding domain superfamily/Winged helix DNA-binding domain"/>
    <property type="match status" value="1"/>
</dbReference>
<evidence type="ECO:0000313" key="5">
    <source>
        <dbReference type="EMBL" id="RGS69591.1"/>
    </source>
</evidence>
<sequence length="389" mass="42965">MNNSGLNMEIVKDHNRALIIQLICTNNGVTRQDLTEATNLTPMTLTNITSELIKNNLICEIDAKNTGKGRTPKLLYPAPNSPVAAGIFISKTCMYGIITDLSLNIIITKKVPFARQETSDTITTKLLTLADYLTSYTDRPLLGLGVSTVGVVDTINGRITYITDFFNIHELEIKSVLERHVDIPVFVKNDMQSAALCEMYFGIGKVKDHFIYLGLTIGVGASIVANQQLLNNMTGSCGELGHMTINYKDGEQCQCGSRGCLELTASVPKIIEHINQACNTDFSDFREALAFCDNNVTARAILMDVSDQLAYALNNLINIVDISTIILGHSAIYLPDYVLDSIEKRLNRISLFRYNRTIKIFKSRFEDNGPLLGSACNVLDQLFSGMLSQ</sequence>
<evidence type="ECO:0000313" key="4">
    <source>
        <dbReference type="EMBL" id="CUP15257.1"/>
    </source>
</evidence>
<protein>
    <submittedName>
        <fullName evidence="4">Making large colonies protein</fullName>
    </submittedName>
    <submittedName>
        <fullName evidence="5">ROK family protein</fullName>
    </submittedName>
</protein>
<dbReference type="GO" id="GO:0042732">
    <property type="term" value="P:D-xylose metabolic process"/>
    <property type="evidence" value="ECO:0007669"/>
    <property type="project" value="UniProtKB-KW"/>
</dbReference>
<comment type="function">
    <text evidence="1">Transcriptional repressor of xylose-utilizing enzymes.</text>
</comment>
<evidence type="ECO:0000313" key="7">
    <source>
        <dbReference type="EMBL" id="RHH20131.1"/>
    </source>
</evidence>
<gene>
    <name evidence="4" type="primary">mlc_1</name>
    <name evidence="7" type="ORF">DW222_04885</name>
    <name evidence="6" type="ORF">DW723_00440</name>
    <name evidence="5" type="ORF">DWX77_14655</name>
    <name evidence="4" type="ORF">ERS852533_00465</name>
</gene>
<dbReference type="InterPro" id="IPR036388">
    <property type="entry name" value="WH-like_DNA-bd_sf"/>
</dbReference>
<dbReference type="InterPro" id="IPR036390">
    <property type="entry name" value="WH_DNA-bd_sf"/>
</dbReference>
<name>A0A174KYN3_9FIRM</name>
<dbReference type="Proteomes" id="UP000283928">
    <property type="component" value="Unassembled WGS sequence"/>
</dbReference>
<reference evidence="4 8" key="1">
    <citation type="submission" date="2015-09" db="EMBL/GenBank/DDBJ databases">
        <authorList>
            <consortium name="Pathogen Informatics"/>
        </authorList>
    </citation>
    <scope>NUCLEOTIDE SEQUENCE [LARGE SCALE GENOMIC DNA]</scope>
    <source>
        <strain evidence="4 8">2789STDY5834921</strain>
    </source>
</reference>
<evidence type="ECO:0000313" key="9">
    <source>
        <dbReference type="Proteomes" id="UP000283928"/>
    </source>
</evidence>
<dbReference type="RefSeq" id="WP_055055356.1">
    <property type="nucleotide sequence ID" value="NZ_CZBA01000002.1"/>
</dbReference>
<dbReference type="EMBL" id="QRVV01000072">
    <property type="protein sequence ID" value="RGS69591.1"/>
    <property type="molecule type" value="Genomic_DNA"/>
</dbReference>
<evidence type="ECO:0000313" key="10">
    <source>
        <dbReference type="Proteomes" id="UP000284024"/>
    </source>
</evidence>
<dbReference type="InterPro" id="IPR000600">
    <property type="entry name" value="ROK"/>
</dbReference>
<dbReference type="Proteomes" id="UP000284242">
    <property type="component" value="Unassembled WGS sequence"/>
</dbReference>
<dbReference type="PANTHER" id="PTHR18964">
    <property type="entry name" value="ROK (REPRESSOR, ORF, KINASE) FAMILY"/>
    <property type="match status" value="1"/>
</dbReference>
<organism evidence="4 8">
    <name type="scientific">Blautia obeum</name>
    <dbReference type="NCBI Taxonomy" id="40520"/>
    <lineage>
        <taxon>Bacteria</taxon>
        <taxon>Bacillati</taxon>
        <taxon>Bacillota</taxon>
        <taxon>Clostridia</taxon>
        <taxon>Lachnospirales</taxon>
        <taxon>Lachnospiraceae</taxon>
        <taxon>Blautia</taxon>
    </lineage>
</organism>
<dbReference type="Gene3D" id="3.30.420.40">
    <property type="match status" value="2"/>
</dbReference>
<proteinExistence type="inferred from homology"/>
<dbReference type="EMBL" id="QRJH01000002">
    <property type="protein sequence ID" value="RHH20131.1"/>
    <property type="molecule type" value="Genomic_DNA"/>
</dbReference>
<dbReference type="Pfam" id="PF00480">
    <property type="entry name" value="ROK"/>
    <property type="match status" value="1"/>
</dbReference>
<dbReference type="EMBL" id="QSKO01000001">
    <property type="protein sequence ID" value="RHE78492.1"/>
    <property type="molecule type" value="Genomic_DNA"/>
</dbReference>
<dbReference type="Proteomes" id="UP000284024">
    <property type="component" value="Unassembled WGS sequence"/>
</dbReference>
<evidence type="ECO:0000313" key="8">
    <source>
        <dbReference type="Proteomes" id="UP000095413"/>
    </source>
</evidence>
<dbReference type="OrthoDB" id="9796533at2"/>
<dbReference type="Proteomes" id="UP000095413">
    <property type="component" value="Unassembled WGS sequence"/>
</dbReference>
<dbReference type="PANTHER" id="PTHR18964:SF149">
    <property type="entry name" value="BIFUNCTIONAL UDP-N-ACETYLGLUCOSAMINE 2-EPIMERASE_N-ACETYLMANNOSAMINE KINASE"/>
    <property type="match status" value="1"/>
</dbReference>
<comment type="similarity">
    <text evidence="2">Belongs to the ROK (NagC/XylR) family.</text>
</comment>
<dbReference type="InterPro" id="IPR043129">
    <property type="entry name" value="ATPase_NBD"/>
</dbReference>
<evidence type="ECO:0000313" key="6">
    <source>
        <dbReference type="EMBL" id="RHE78492.1"/>
    </source>
</evidence>
<accession>A0A174KYN3</accession>
<evidence type="ECO:0000313" key="11">
    <source>
        <dbReference type="Proteomes" id="UP000284242"/>
    </source>
</evidence>
<dbReference type="AlphaFoldDB" id="A0A174KYN3"/>